<protein>
    <submittedName>
        <fullName evidence="2">Uncharacterized protein</fullName>
    </submittedName>
</protein>
<proteinExistence type="predicted"/>
<sequence length="104" mass="10841">MTTGAALGGSGVRRLRTEGRDADGLRRAAAGAPAAGTGARTAAAARGLTRVRLTAALRLPTRTELYGRPAPPPETVAPRTRTDRTDPRTAARPVRGGDRRPVTF</sequence>
<evidence type="ECO:0000313" key="3">
    <source>
        <dbReference type="Proteomes" id="UP000599437"/>
    </source>
</evidence>
<evidence type="ECO:0000256" key="1">
    <source>
        <dbReference type="SAM" id="MobiDB-lite"/>
    </source>
</evidence>
<evidence type="ECO:0000313" key="2">
    <source>
        <dbReference type="EMBL" id="GHB01226.1"/>
    </source>
</evidence>
<feature type="compositionally biased region" description="Basic and acidic residues" evidence="1">
    <location>
        <begin position="80"/>
        <end position="104"/>
    </location>
</feature>
<feature type="compositionally biased region" description="Basic and acidic residues" evidence="1">
    <location>
        <begin position="15"/>
        <end position="26"/>
    </location>
</feature>
<comment type="caution">
    <text evidence="2">The sequence shown here is derived from an EMBL/GenBank/DDBJ whole genome shotgun (WGS) entry which is preliminary data.</text>
</comment>
<keyword evidence="3" id="KW-1185">Reference proteome</keyword>
<accession>A0ABQ3DJC4</accession>
<dbReference type="Proteomes" id="UP000599437">
    <property type="component" value="Unassembled WGS sequence"/>
</dbReference>
<feature type="region of interest" description="Disordered" evidence="1">
    <location>
        <begin position="1"/>
        <end position="38"/>
    </location>
</feature>
<feature type="region of interest" description="Disordered" evidence="1">
    <location>
        <begin position="62"/>
        <end position="104"/>
    </location>
</feature>
<gene>
    <name evidence="2" type="ORF">GCM10010346_25080</name>
</gene>
<feature type="compositionally biased region" description="Gly residues" evidence="1">
    <location>
        <begin position="1"/>
        <end position="11"/>
    </location>
</feature>
<reference evidence="3" key="1">
    <citation type="journal article" date="2019" name="Int. J. Syst. Evol. Microbiol.">
        <title>The Global Catalogue of Microorganisms (GCM) 10K type strain sequencing project: providing services to taxonomists for standard genome sequencing and annotation.</title>
        <authorList>
            <consortium name="The Broad Institute Genomics Platform"/>
            <consortium name="The Broad Institute Genome Sequencing Center for Infectious Disease"/>
            <person name="Wu L."/>
            <person name="Ma J."/>
        </authorList>
    </citation>
    <scope>NUCLEOTIDE SEQUENCE [LARGE SCALE GENOMIC DNA]</scope>
    <source>
        <strain evidence="3">JCM 4737</strain>
    </source>
</reference>
<feature type="compositionally biased region" description="Low complexity" evidence="1">
    <location>
        <begin position="27"/>
        <end position="38"/>
    </location>
</feature>
<organism evidence="2 3">
    <name type="scientific">Streptomyces chryseus</name>
    <dbReference type="NCBI Taxonomy" id="68186"/>
    <lineage>
        <taxon>Bacteria</taxon>
        <taxon>Bacillati</taxon>
        <taxon>Actinomycetota</taxon>
        <taxon>Actinomycetes</taxon>
        <taxon>Kitasatosporales</taxon>
        <taxon>Streptomycetaceae</taxon>
        <taxon>Streptomyces</taxon>
    </lineage>
</organism>
<name>A0ABQ3DJC4_9ACTN</name>
<dbReference type="EMBL" id="BMVO01000006">
    <property type="protein sequence ID" value="GHB01226.1"/>
    <property type="molecule type" value="Genomic_DNA"/>
</dbReference>